<accession>A0ABX1QQX8</accession>
<evidence type="ECO:0000259" key="1">
    <source>
        <dbReference type="Pfam" id="PF03724"/>
    </source>
</evidence>
<comment type="caution">
    <text evidence="2">The sequence shown here is derived from an EMBL/GenBank/DDBJ whole genome shotgun (WGS) entry which is preliminary data.</text>
</comment>
<dbReference type="PROSITE" id="PS51257">
    <property type="entry name" value="PROKAR_LIPOPROTEIN"/>
    <property type="match status" value="1"/>
</dbReference>
<protein>
    <submittedName>
        <fullName evidence="2">META domain-containing protein</fullName>
    </submittedName>
</protein>
<dbReference type="Proteomes" id="UP000767947">
    <property type="component" value="Unassembled WGS sequence"/>
</dbReference>
<reference evidence="2 3" key="1">
    <citation type="submission" date="2020-02" db="EMBL/GenBank/DDBJ databases">
        <title>Flavobacterium sp. genome.</title>
        <authorList>
            <person name="Jung H.S."/>
            <person name="Baek J.H."/>
            <person name="Jeon C.O."/>
        </authorList>
    </citation>
    <scope>NUCLEOTIDE SEQUENCE [LARGE SCALE GENOMIC DNA]</scope>
    <source>
        <strain evidence="2 3">SE-s27</strain>
    </source>
</reference>
<keyword evidence="3" id="KW-1185">Reference proteome</keyword>
<gene>
    <name evidence="2" type="ORF">G6042_04835</name>
</gene>
<sequence length="135" mass="15725">MKKSSLFLLIFTVTISCSSKKNAQNIKRVWMLVEYKDYKKEYFVEQKAFLDLTNPERATSKMGCNNLSFSYKIDRSSITFSQGIATRMYCQNNMKLETDFLNEIPSMKNYEVEGNFLTLTSDNGEKISFVAQDWD</sequence>
<dbReference type="Gene3D" id="2.40.128.270">
    <property type="match status" value="1"/>
</dbReference>
<dbReference type="EMBL" id="JAAMPT010000202">
    <property type="protein sequence ID" value="NMH24592.1"/>
    <property type="molecule type" value="Genomic_DNA"/>
</dbReference>
<proteinExistence type="predicted"/>
<organism evidence="2 3">
    <name type="scientific">Flavobacterium solisilvae</name>
    <dbReference type="NCBI Taxonomy" id="1852019"/>
    <lineage>
        <taxon>Bacteria</taxon>
        <taxon>Pseudomonadati</taxon>
        <taxon>Bacteroidota</taxon>
        <taxon>Flavobacteriia</taxon>
        <taxon>Flavobacteriales</taxon>
        <taxon>Flavobacteriaceae</taxon>
        <taxon>Flavobacterium</taxon>
    </lineage>
</organism>
<evidence type="ECO:0000313" key="3">
    <source>
        <dbReference type="Proteomes" id="UP000767947"/>
    </source>
</evidence>
<dbReference type="PANTHER" id="PTHR35535">
    <property type="entry name" value="HEAT SHOCK PROTEIN HSLJ"/>
    <property type="match status" value="1"/>
</dbReference>
<dbReference type="InterPro" id="IPR005184">
    <property type="entry name" value="DUF306_Meta_HslJ"/>
</dbReference>
<dbReference type="Pfam" id="PF03724">
    <property type="entry name" value="META"/>
    <property type="match status" value="1"/>
</dbReference>
<dbReference type="InterPro" id="IPR038670">
    <property type="entry name" value="HslJ-like_sf"/>
</dbReference>
<dbReference type="InterPro" id="IPR053147">
    <property type="entry name" value="Hsp_HslJ-like"/>
</dbReference>
<name>A0ABX1QQX8_9FLAO</name>
<dbReference type="PANTHER" id="PTHR35535:SF2">
    <property type="entry name" value="DUF306 DOMAIN-CONTAINING PROTEIN"/>
    <property type="match status" value="1"/>
</dbReference>
<dbReference type="RefSeq" id="WP_169523179.1">
    <property type="nucleotide sequence ID" value="NZ_JAAMPT010000202.1"/>
</dbReference>
<evidence type="ECO:0000313" key="2">
    <source>
        <dbReference type="EMBL" id="NMH24592.1"/>
    </source>
</evidence>
<feature type="domain" description="DUF306" evidence="1">
    <location>
        <begin position="28"/>
        <end position="127"/>
    </location>
</feature>